<dbReference type="EMBL" id="CP036290">
    <property type="protein sequence ID" value="QDU85018.1"/>
    <property type="molecule type" value="Genomic_DNA"/>
</dbReference>
<keyword evidence="10 16" id="KW-0520">NAD</keyword>
<dbReference type="Pfam" id="PF04205">
    <property type="entry name" value="FMN_bind"/>
    <property type="match status" value="1"/>
</dbReference>
<evidence type="ECO:0000256" key="12">
    <source>
        <dbReference type="ARBA" id="ARBA00023065"/>
    </source>
</evidence>
<keyword evidence="5 16" id="KW-0285">Flavoprotein</keyword>
<protein>
    <recommendedName>
        <fullName evidence="16 17">Na(+)-translocating NADH-quinone reductase subunit C</fullName>
        <shortName evidence="16 17">Na(+)-NQR subunit C</shortName>
        <shortName evidence="16 17">Na(+)-translocating NQR subunit C</shortName>
        <ecNumber evidence="16 17">7.2.1.1</ecNumber>
    </recommendedName>
    <alternativeName>
        <fullName evidence="16 17">NQR complex subunit C</fullName>
    </alternativeName>
    <alternativeName>
        <fullName evidence="16 17">NQR-1 subunit C</fullName>
    </alternativeName>
</protein>
<comment type="catalytic activity">
    <reaction evidence="16 17">
        <text>a ubiquinone + n Na(+)(in) + NADH + H(+) = a ubiquinol + n Na(+)(out) + NAD(+)</text>
        <dbReference type="Rhea" id="RHEA:47748"/>
        <dbReference type="Rhea" id="RHEA-COMP:9565"/>
        <dbReference type="Rhea" id="RHEA-COMP:9566"/>
        <dbReference type="ChEBI" id="CHEBI:15378"/>
        <dbReference type="ChEBI" id="CHEBI:16389"/>
        <dbReference type="ChEBI" id="CHEBI:17976"/>
        <dbReference type="ChEBI" id="CHEBI:29101"/>
        <dbReference type="ChEBI" id="CHEBI:57540"/>
        <dbReference type="ChEBI" id="CHEBI:57945"/>
        <dbReference type="EC" id="7.2.1.1"/>
    </reaction>
</comment>
<keyword evidence="20" id="KW-1185">Reference proteome</keyword>
<evidence type="ECO:0000256" key="6">
    <source>
        <dbReference type="ARBA" id="ARBA00022643"/>
    </source>
</evidence>
<dbReference type="OrthoDB" id="9794010at2"/>
<dbReference type="PANTHER" id="PTHR37838">
    <property type="entry name" value="NA(+)-TRANSLOCATING NADH-QUINONE REDUCTASE SUBUNIT C"/>
    <property type="match status" value="1"/>
</dbReference>
<keyword evidence="2 16" id="KW-1003">Cell membrane</keyword>
<dbReference type="RefSeq" id="WP_145187594.1">
    <property type="nucleotide sequence ID" value="NZ_CP036290.1"/>
</dbReference>
<evidence type="ECO:0000259" key="18">
    <source>
        <dbReference type="SMART" id="SM00900"/>
    </source>
</evidence>
<dbReference type="PANTHER" id="PTHR37838:SF1">
    <property type="entry name" value="NA(+)-TRANSLOCATING NADH-QUINONE REDUCTASE SUBUNIT C"/>
    <property type="match status" value="1"/>
</dbReference>
<feature type="domain" description="FMN-binding" evidence="18">
    <location>
        <begin position="157"/>
        <end position="255"/>
    </location>
</feature>
<keyword evidence="8 16" id="KW-1278">Translocase</keyword>
<keyword evidence="9 16" id="KW-1133">Transmembrane helix</keyword>
<dbReference type="PIRSF" id="PIRSF009437">
    <property type="entry name" value="NQR-1_subunit_C"/>
    <property type="match status" value="1"/>
</dbReference>
<keyword evidence="14 16" id="KW-0472">Membrane</keyword>
<evidence type="ECO:0000313" key="19">
    <source>
        <dbReference type="EMBL" id="QDU85018.1"/>
    </source>
</evidence>
<comment type="caution">
    <text evidence="16">Lacks conserved residue(s) required for the propagation of feature annotation.</text>
</comment>
<organism evidence="19 20">
    <name type="scientific">Rohdeia mirabilis</name>
    <dbReference type="NCBI Taxonomy" id="2528008"/>
    <lineage>
        <taxon>Bacteria</taxon>
        <taxon>Pseudomonadati</taxon>
        <taxon>Planctomycetota</taxon>
        <taxon>Planctomycetia</taxon>
        <taxon>Planctomycetia incertae sedis</taxon>
        <taxon>Rohdeia</taxon>
    </lineage>
</organism>
<dbReference type="SMART" id="SM00900">
    <property type="entry name" value="FMN_bind"/>
    <property type="match status" value="1"/>
</dbReference>
<evidence type="ECO:0000256" key="13">
    <source>
        <dbReference type="ARBA" id="ARBA00023075"/>
    </source>
</evidence>
<feature type="modified residue" description="FMN phosphoryl threonine" evidence="16">
    <location>
        <position position="238"/>
    </location>
</feature>
<evidence type="ECO:0000313" key="20">
    <source>
        <dbReference type="Proteomes" id="UP000319342"/>
    </source>
</evidence>
<dbReference type="GO" id="GO:0016655">
    <property type="term" value="F:oxidoreductase activity, acting on NAD(P)H, quinone or similar compound as acceptor"/>
    <property type="evidence" value="ECO:0007669"/>
    <property type="project" value="UniProtKB-UniRule"/>
</dbReference>
<dbReference type="InterPro" id="IPR010204">
    <property type="entry name" value="NqrC"/>
</dbReference>
<comment type="similarity">
    <text evidence="16 17">Belongs to the NqrC family.</text>
</comment>
<dbReference type="InterPro" id="IPR007329">
    <property type="entry name" value="FMN-bd"/>
</dbReference>
<evidence type="ECO:0000256" key="1">
    <source>
        <dbReference type="ARBA" id="ARBA00022448"/>
    </source>
</evidence>
<evidence type="ECO:0000256" key="4">
    <source>
        <dbReference type="ARBA" id="ARBA00022553"/>
    </source>
</evidence>
<evidence type="ECO:0000256" key="11">
    <source>
        <dbReference type="ARBA" id="ARBA00023053"/>
    </source>
</evidence>
<proteinExistence type="inferred from homology"/>
<dbReference type="HAMAP" id="MF_00427">
    <property type="entry name" value="NqrC"/>
    <property type="match status" value="1"/>
</dbReference>
<dbReference type="EC" id="7.2.1.1" evidence="16 17"/>
<keyword evidence="11 16" id="KW-0915">Sodium</keyword>
<evidence type="ECO:0000256" key="3">
    <source>
        <dbReference type="ARBA" id="ARBA00022519"/>
    </source>
</evidence>
<accession>A0A518D0J2</accession>
<keyword evidence="6 16" id="KW-0288">FMN</keyword>
<comment type="subcellular location">
    <subcellularLocation>
        <location evidence="16">Cell membrane</location>
        <topology evidence="16">Single-pass membrane protein</topology>
    </subcellularLocation>
</comment>
<reference evidence="19 20" key="1">
    <citation type="submission" date="2019-02" db="EMBL/GenBank/DDBJ databases">
        <title>Deep-cultivation of Planctomycetes and their phenomic and genomic characterization uncovers novel biology.</title>
        <authorList>
            <person name="Wiegand S."/>
            <person name="Jogler M."/>
            <person name="Boedeker C."/>
            <person name="Pinto D."/>
            <person name="Vollmers J."/>
            <person name="Rivas-Marin E."/>
            <person name="Kohn T."/>
            <person name="Peeters S.H."/>
            <person name="Heuer A."/>
            <person name="Rast P."/>
            <person name="Oberbeckmann S."/>
            <person name="Bunk B."/>
            <person name="Jeske O."/>
            <person name="Meyerdierks A."/>
            <person name="Storesund J.E."/>
            <person name="Kallscheuer N."/>
            <person name="Luecker S."/>
            <person name="Lage O.M."/>
            <person name="Pohl T."/>
            <person name="Merkel B.J."/>
            <person name="Hornburger P."/>
            <person name="Mueller R.-W."/>
            <person name="Bruemmer F."/>
            <person name="Labrenz M."/>
            <person name="Spormann A.M."/>
            <person name="Op den Camp H."/>
            <person name="Overmann J."/>
            <person name="Amann R."/>
            <person name="Jetten M.S.M."/>
            <person name="Mascher T."/>
            <person name="Medema M.H."/>
            <person name="Devos D.P."/>
            <person name="Kaster A.-K."/>
            <person name="Ovreas L."/>
            <person name="Rohde M."/>
            <person name="Galperin M.Y."/>
            <person name="Jogler C."/>
        </authorList>
    </citation>
    <scope>NUCLEOTIDE SEQUENCE [LARGE SCALE GENOMIC DNA]</scope>
    <source>
        <strain evidence="19 20">Pla163</strain>
    </source>
</reference>
<evidence type="ECO:0000256" key="9">
    <source>
        <dbReference type="ARBA" id="ARBA00022989"/>
    </source>
</evidence>
<dbReference type="GO" id="GO:0010181">
    <property type="term" value="F:FMN binding"/>
    <property type="evidence" value="ECO:0007669"/>
    <property type="project" value="UniProtKB-UniRule"/>
</dbReference>
<evidence type="ECO:0000256" key="2">
    <source>
        <dbReference type="ARBA" id="ARBA00022475"/>
    </source>
</evidence>
<keyword evidence="3" id="KW-0997">Cell inner membrane</keyword>
<evidence type="ECO:0000256" key="15">
    <source>
        <dbReference type="ARBA" id="ARBA00023201"/>
    </source>
</evidence>
<keyword evidence="4 16" id="KW-0597">Phosphoprotein</keyword>
<evidence type="ECO:0000256" key="16">
    <source>
        <dbReference type="HAMAP-Rule" id="MF_00427"/>
    </source>
</evidence>
<keyword evidence="1 16" id="KW-0813">Transport</keyword>
<dbReference type="NCBIfam" id="NF003749">
    <property type="entry name" value="PRK05346.1-5"/>
    <property type="match status" value="1"/>
</dbReference>
<name>A0A518D0J2_9BACT</name>
<keyword evidence="15 16" id="KW-0739">Sodium transport</keyword>
<keyword evidence="13 16" id="KW-0830">Ubiquinone</keyword>
<gene>
    <name evidence="16 19" type="primary">nqrC</name>
    <name evidence="19" type="ORF">Pla163_21390</name>
</gene>
<evidence type="ECO:0000256" key="8">
    <source>
        <dbReference type="ARBA" id="ARBA00022967"/>
    </source>
</evidence>
<evidence type="ECO:0000256" key="7">
    <source>
        <dbReference type="ARBA" id="ARBA00022692"/>
    </source>
</evidence>
<dbReference type="GO" id="GO:0006814">
    <property type="term" value="P:sodium ion transport"/>
    <property type="evidence" value="ECO:0007669"/>
    <property type="project" value="UniProtKB-UniRule"/>
</dbReference>
<keyword evidence="12 16" id="KW-0406">Ion transport</keyword>
<dbReference type="Proteomes" id="UP000319342">
    <property type="component" value="Chromosome"/>
</dbReference>
<dbReference type="NCBIfam" id="TIGR01938">
    <property type="entry name" value="nqrC"/>
    <property type="match status" value="1"/>
</dbReference>
<evidence type="ECO:0000256" key="17">
    <source>
        <dbReference type="PIRNR" id="PIRNR009437"/>
    </source>
</evidence>
<keyword evidence="7 16" id="KW-0812">Transmembrane</keyword>
<keyword evidence="19" id="KW-0560">Oxidoreductase</keyword>
<comment type="cofactor">
    <cofactor evidence="16 17">
        <name>FMN</name>
        <dbReference type="ChEBI" id="CHEBI:58210"/>
    </cofactor>
</comment>
<comment type="function">
    <text evidence="16">NQR complex catalyzes the reduction of ubiquinone-1 to ubiquinol by two successive reactions, coupled with the transport of Na(+) ions from the cytoplasm to the periplasm. NqrA to NqrE are probably involved in the second step, the conversion of ubisemiquinone to ubiquinol.</text>
</comment>
<comment type="subunit">
    <text evidence="16 17">Composed of six subunits; NqrA, NqrB, NqrC, NqrD, NqrE and NqrF.</text>
</comment>
<dbReference type="AlphaFoldDB" id="A0A518D0J2"/>
<evidence type="ECO:0000256" key="14">
    <source>
        <dbReference type="ARBA" id="ARBA00023136"/>
    </source>
</evidence>
<dbReference type="GO" id="GO:0005886">
    <property type="term" value="C:plasma membrane"/>
    <property type="evidence" value="ECO:0007669"/>
    <property type="project" value="UniProtKB-SubCell"/>
</dbReference>
<evidence type="ECO:0000256" key="10">
    <source>
        <dbReference type="ARBA" id="ARBA00023027"/>
    </source>
</evidence>
<sequence length="268" mass="29217">MDFSNKYVVGFAVVLCLVCAAAVSVLAVELKPQQEANMLLDRRTNVLRVAGVLETGETRTAEEINAFFEDGRIEYLVVERASGKVVDDPSTIEGIDSAESFDATKWAKDNAKNDQLTSPIDPAYKETQMRVVPAYLQVIKVTTDEVDCLVLPIQGYGLWSTLRGYLAVSRDLSHVIGITYYEHGETPGLGGEVDNPSWKAQFPGKEIYGDQGEPILEVKKSGMVTEPSHQVDGMAGATITTDGVDLMLEFWLGDGGYGPYLKAQRGDA</sequence>
<evidence type="ECO:0000256" key="5">
    <source>
        <dbReference type="ARBA" id="ARBA00022630"/>
    </source>
</evidence>